<evidence type="ECO:0000256" key="1">
    <source>
        <dbReference type="SAM" id="MobiDB-lite"/>
    </source>
</evidence>
<dbReference type="AlphaFoldDB" id="A0AAD7ZBW7"/>
<feature type="region of interest" description="Disordered" evidence="1">
    <location>
        <begin position="49"/>
        <end position="68"/>
    </location>
</feature>
<protein>
    <submittedName>
        <fullName evidence="2">Uncharacterized protein</fullName>
    </submittedName>
</protein>
<feature type="non-terminal residue" evidence="2">
    <location>
        <position position="120"/>
    </location>
</feature>
<reference evidence="2" key="2">
    <citation type="submission" date="2023-05" db="EMBL/GenBank/DDBJ databases">
        <authorList>
            <person name="Fouks B."/>
        </authorList>
    </citation>
    <scope>NUCLEOTIDE SEQUENCE</scope>
    <source>
        <strain evidence="2">Stay&amp;Tobe</strain>
        <tissue evidence="2">Testes</tissue>
    </source>
</reference>
<feature type="non-terminal residue" evidence="2">
    <location>
        <position position="1"/>
    </location>
</feature>
<reference evidence="2" key="1">
    <citation type="journal article" date="2023" name="IScience">
        <title>Live-bearing cockroach genome reveals convergent evolutionary mechanisms linked to viviparity in insects and beyond.</title>
        <authorList>
            <person name="Fouks B."/>
            <person name="Harrison M.C."/>
            <person name="Mikhailova A.A."/>
            <person name="Marchal E."/>
            <person name="English S."/>
            <person name="Carruthers M."/>
            <person name="Jennings E.C."/>
            <person name="Chiamaka E.L."/>
            <person name="Frigard R.A."/>
            <person name="Pippel M."/>
            <person name="Attardo G.M."/>
            <person name="Benoit J.B."/>
            <person name="Bornberg-Bauer E."/>
            <person name="Tobe S.S."/>
        </authorList>
    </citation>
    <scope>NUCLEOTIDE SEQUENCE</scope>
    <source>
        <strain evidence="2">Stay&amp;Tobe</strain>
    </source>
</reference>
<comment type="caution">
    <text evidence="2">The sequence shown here is derived from an EMBL/GenBank/DDBJ whole genome shotgun (WGS) entry which is preliminary data.</text>
</comment>
<feature type="compositionally biased region" description="Basic and acidic residues" evidence="1">
    <location>
        <begin position="1"/>
        <end position="13"/>
    </location>
</feature>
<proteinExistence type="predicted"/>
<gene>
    <name evidence="2" type="ORF">L9F63_005763</name>
</gene>
<feature type="region of interest" description="Disordered" evidence="1">
    <location>
        <begin position="1"/>
        <end position="23"/>
    </location>
</feature>
<dbReference type="Proteomes" id="UP001233999">
    <property type="component" value="Unassembled WGS sequence"/>
</dbReference>
<organism evidence="2 3">
    <name type="scientific">Diploptera punctata</name>
    <name type="common">Pacific beetle cockroach</name>
    <dbReference type="NCBI Taxonomy" id="6984"/>
    <lineage>
        <taxon>Eukaryota</taxon>
        <taxon>Metazoa</taxon>
        <taxon>Ecdysozoa</taxon>
        <taxon>Arthropoda</taxon>
        <taxon>Hexapoda</taxon>
        <taxon>Insecta</taxon>
        <taxon>Pterygota</taxon>
        <taxon>Neoptera</taxon>
        <taxon>Polyneoptera</taxon>
        <taxon>Dictyoptera</taxon>
        <taxon>Blattodea</taxon>
        <taxon>Blaberoidea</taxon>
        <taxon>Blaberidae</taxon>
        <taxon>Diplopterinae</taxon>
        <taxon>Diploptera</taxon>
    </lineage>
</organism>
<evidence type="ECO:0000313" key="2">
    <source>
        <dbReference type="EMBL" id="KAJ9577683.1"/>
    </source>
</evidence>
<evidence type="ECO:0000313" key="3">
    <source>
        <dbReference type="Proteomes" id="UP001233999"/>
    </source>
</evidence>
<keyword evidence="3" id="KW-1185">Reference proteome</keyword>
<name>A0AAD7ZBW7_DIPPU</name>
<sequence length="120" mass="13895">GEGRGEAEEHLGLSEDTAQSDGHMVIKPKLHRTVFLLDVSPSTAEGIFSGDLSHNDRRYSTKRGSRLQQPRMSLLGKPLNYRANRRDARYRRLQSRVYNFLERPRGYKAIIYHMLVYFVS</sequence>
<accession>A0AAD7ZBW7</accession>
<dbReference type="EMBL" id="JASPKZ010009350">
    <property type="protein sequence ID" value="KAJ9577683.1"/>
    <property type="molecule type" value="Genomic_DNA"/>
</dbReference>